<dbReference type="OrthoDB" id="427480at2759"/>
<evidence type="ECO:0000259" key="2">
    <source>
        <dbReference type="PROSITE" id="PS51782"/>
    </source>
</evidence>
<dbReference type="PANTHER" id="PTHR43173:SF12">
    <property type="entry name" value="PROTEIN KINASE SUPERFAMILY PROTEIN"/>
    <property type="match status" value="1"/>
</dbReference>
<dbReference type="AlphaFoldDB" id="A0A8S1JFX7"/>
<dbReference type="SMART" id="SM00257">
    <property type="entry name" value="LysM"/>
    <property type="match status" value="1"/>
</dbReference>
<dbReference type="GO" id="GO:0005886">
    <property type="term" value="C:plasma membrane"/>
    <property type="evidence" value="ECO:0007669"/>
    <property type="project" value="UniProtKB-ARBA"/>
</dbReference>
<dbReference type="InterPro" id="IPR011009">
    <property type="entry name" value="Kinase-like_dom_sf"/>
</dbReference>
<dbReference type="Pfam" id="PF03109">
    <property type="entry name" value="ABC1"/>
    <property type="match status" value="2"/>
</dbReference>
<feature type="domain" description="LysM" evidence="2">
    <location>
        <begin position="173"/>
        <end position="217"/>
    </location>
</feature>
<comment type="caution">
    <text evidence="3">The sequence shown here is derived from an EMBL/GenBank/DDBJ whole genome shotgun (WGS) entry which is preliminary data.</text>
</comment>
<dbReference type="PROSITE" id="PS50011">
    <property type="entry name" value="PROTEIN_KINASE_DOM"/>
    <property type="match status" value="1"/>
</dbReference>
<accession>A0A8S1JFX7</accession>
<keyword evidence="4" id="KW-1185">Reference proteome</keyword>
<evidence type="ECO:0000313" key="3">
    <source>
        <dbReference type="EMBL" id="CAD7702937.1"/>
    </source>
</evidence>
<sequence>MPGPREEDAGPLKSLARTAEFWARASGIYLSYKVAQARARARGILGAQQEAIQRDLWEPHNQWAGQQLYNLCVDLRGFYLKAGQFLGARGDFIPEPVCRQLSKLHDQVPPMPAQEAEAVLKKELCVEDIGEVFEWVDFEKPLGSASIAQVHKAKLRHAKRNSVKQHRGVERSQSYIVKNGEQAWDICNHHGITFDHLMKSNRGIDVRRLAGGQVINLPIPETLRGGDGTALAGGLSAPEAAARAMLGDDPPKDGTVAVKLQYPGALKIMKQDLKNIRKWAAFLSKTEIKFDMVSAVEELQRQIQLEFNFEREARVMDIIAQNLRSISKRVIIPRSVPGLVTPRLLVMHYVNGIPLRSLQSRTAGLSLRKQRIAKRRILSRVSEAYGRMILIDGLFQADGHPGNILVLEGGKVALLDYGQSKQLGEEERRLFANLVLALNRCNVQDIDGALKDLGVVTERDDKDLRARMAHGMFNTIGRVDPFDKSSPIKSSGITHFPPDYYLILRVVQLLRGMKQGMDIGEFSCASQWSPFAREALKQL</sequence>
<dbReference type="SUPFAM" id="SSF56112">
    <property type="entry name" value="Protein kinase-like (PK-like)"/>
    <property type="match status" value="1"/>
</dbReference>
<reference evidence="3" key="1">
    <citation type="submission" date="2020-12" db="EMBL/GenBank/DDBJ databases">
        <authorList>
            <person name="Iha C."/>
        </authorList>
    </citation>
    <scope>NUCLEOTIDE SEQUENCE</scope>
</reference>
<dbReference type="GO" id="GO:0004672">
    <property type="term" value="F:protein kinase activity"/>
    <property type="evidence" value="ECO:0007669"/>
    <property type="project" value="InterPro"/>
</dbReference>
<dbReference type="Pfam" id="PF01476">
    <property type="entry name" value="LysM"/>
    <property type="match status" value="1"/>
</dbReference>
<protein>
    <submittedName>
        <fullName evidence="3">Uncharacterized protein</fullName>
    </submittedName>
</protein>
<dbReference type="InterPro" id="IPR036779">
    <property type="entry name" value="LysM_dom_sf"/>
</dbReference>
<proteinExistence type="predicted"/>
<dbReference type="Gene3D" id="3.10.350.10">
    <property type="entry name" value="LysM domain"/>
    <property type="match status" value="1"/>
</dbReference>
<dbReference type="PROSITE" id="PS51782">
    <property type="entry name" value="LYSM"/>
    <property type="match status" value="1"/>
</dbReference>
<gene>
    <name evidence="3" type="ORF">OSTQU699_LOCUS8294</name>
</gene>
<name>A0A8S1JFX7_9CHLO</name>
<evidence type="ECO:0000313" key="4">
    <source>
        <dbReference type="Proteomes" id="UP000708148"/>
    </source>
</evidence>
<dbReference type="Proteomes" id="UP000708148">
    <property type="component" value="Unassembled WGS sequence"/>
</dbReference>
<dbReference type="InterPro" id="IPR051130">
    <property type="entry name" value="Mito_struct-func_regulator"/>
</dbReference>
<dbReference type="InterPro" id="IPR018392">
    <property type="entry name" value="LysM"/>
</dbReference>
<dbReference type="GO" id="GO:0005524">
    <property type="term" value="F:ATP binding"/>
    <property type="evidence" value="ECO:0007669"/>
    <property type="project" value="InterPro"/>
</dbReference>
<dbReference type="PANTHER" id="PTHR43173">
    <property type="entry name" value="ABC1 FAMILY PROTEIN"/>
    <property type="match status" value="1"/>
</dbReference>
<organism evidence="3 4">
    <name type="scientific">Ostreobium quekettii</name>
    <dbReference type="NCBI Taxonomy" id="121088"/>
    <lineage>
        <taxon>Eukaryota</taxon>
        <taxon>Viridiplantae</taxon>
        <taxon>Chlorophyta</taxon>
        <taxon>core chlorophytes</taxon>
        <taxon>Ulvophyceae</taxon>
        <taxon>TCBD clade</taxon>
        <taxon>Bryopsidales</taxon>
        <taxon>Ostreobineae</taxon>
        <taxon>Ostreobiaceae</taxon>
        <taxon>Ostreobium</taxon>
    </lineage>
</organism>
<dbReference type="InterPro" id="IPR000719">
    <property type="entry name" value="Prot_kinase_dom"/>
</dbReference>
<dbReference type="SUPFAM" id="SSF54106">
    <property type="entry name" value="LysM domain"/>
    <property type="match status" value="1"/>
</dbReference>
<dbReference type="CDD" id="cd05121">
    <property type="entry name" value="ABC1_ADCK3-like"/>
    <property type="match status" value="1"/>
</dbReference>
<evidence type="ECO:0000259" key="1">
    <source>
        <dbReference type="PROSITE" id="PS50011"/>
    </source>
</evidence>
<dbReference type="CDD" id="cd00118">
    <property type="entry name" value="LysM"/>
    <property type="match status" value="1"/>
</dbReference>
<dbReference type="EMBL" id="CAJHUC010002008">
    <property type="protein sequence ID" value="CAD7702937.1"/>
    <property type="molecule type" value="Genomic_DNA"/>
</dbReference>
<dbReference type="InterPro" id="IPR004147">
    <property type="entry name" value="ABC1_dom"/>
</dbReference>
<feature type="domain" description="Protein kinase" evidence="1">
    <location>
        <begin position="136"/>
        <end position="539"/>
    </location>
</feature>